<evidence type="ECO:0000256" key="1">
    <source>
        <dbReference type="SAM" id="Phobius"/>
    </source>
</evidence>
<organism evidence="2 3">
    <name type="scientific">Trifolium medium</name>
    <dbReference type="NCBI Taxonomy" id="97028"/>
    <lineage>
        <taxon>Eukaryota</taxon>
        <taxon>Viridiplantae</taxon>
        <taxon>Streptophyta</taxon>
        <taxon>Embryophyta</taxon>
        <taxon>Tracheophyta</taxon>
        <taxon>Spermatophyta</taxon>
        <taxon>Magnoliopsida</taxon>
        <taxon>eudicotyledons</taxon>
        <taxon>Gunneridae</taxon>
        <taxon>Pentapetalae</taxon>
        <taxon>rosids</taxon>
        <taxon>fabids</taxon>
        <taxon>Fabales</taxon>
        <taxon>Fabaceae</taxon>
        <taxon>Papilionoideae</taxon>
        <taxon>50 kb inversion clade</taxon>
        <taxon>NPAAA clade</taxon>
        <taxon>Hologalegina</taxon>
        <taxon>IRL clade</taxon>
        <taxon>Trifolieae</taxon>
        <taxon>Trifolium</taxon>
    </lineage>
</organism>
<name>A0A392RRJ7_9FABA</name>
<keyword evidence="1" id="KW-0812">Transmembrane</keyword>
<keyword evidence="3" id="KW-1185">Reference proteome</keyword>
<keyword evidence="1" id="KW-1133">Transmembrane helix</keyword>
<feature type="transmembrane region" description="Helical" evidence="1">
    <location>
        <begin position="6"/>
        <end position="29"/>
    </location>
</feature>
<evidence type="ECO:0000313" key="3">
    <source>
        <dbReference type="Proteomes" id="UP000265520"/>
    </source>
</evidence>
<sequence>MRGFFTGFYLASALCIMHLLFFAEGVAYIPLPRDNAFYRAFLGTSFRFRLSRNVDPFHLCRLFG</sequence>
<proteinExistence type="predicted"/>
<accession>A0A392RRJ7</accession>
<comment type="caution">
    <text evidence="2">The sequence shown here is derived from an EMBL/GenBank/DDBJ whole genome shotgun (WGS) entry which is preliminary data.</text>
</comment>
<evidence type="ECO:0000313" key="2">
    <source>
        <dbReference type="EMBL" id="MCI38400.1"/>
    </source>
</evidence>
<keyword evidence="1" id="KW-0472">Membrane</keyword>
<protein>
    <submittedName>
        <fullName evidence="2">Uncharacterized protein</fullName>
    </submittedName>
</protein>
<dbReference type="AlphaFoldDB" id="A0A392RRJ7"/>
<reference evidence="2 3" key="1">
    <citation type="journal article" date="2018" name="Front. Plant Sci.">
        <title>Red Clover (Trifolium pratense) and Zigzag Clover (T. medium) - A Picture of Genomic Similarities and Differences.</title>
        <authorList>
            <person name="Dluhosova J."/>
            <person name="Istvanek J."/>
            <person name="Nedelnik J."/>
            <person name="Repkova J."/>
        </authorList>
    </citation>
    <scope>NUCLEOTIDE SEQUENCE [LARGE SCALE GENOMIC DNA]</scope>
    <source>
        <strain evidence="3">cv. 10/8</strain>
        <tissue evidence="2">Leaf</tissue>
    </source>
</reference>
<dbReference type="Proteomes" id="UP000265520">
    <property type="component" value="Unassembled WGS sequence"/>
</dbReference>
<dbReference type="EMBL" id="LXQA010255391">
    <property type="protein sequence ID" value="MCI38400.1"/>
    <property type="molecule type" value="Genomic_DNA"/>
</dbReference>